<dbReference type="PROSITE" id="PS50157">
    <property type="entry name" value="ZINC_FINGER_C2H2_2"/>
    <property type="match status" value="2"/>
</dbReference>
<dbReference type="Gene3D" id="3.30.160.60">
    <property type="entry name" value="Classic Zinc Finger"/>
    <property type="match status" value="2"/>
</dbReference>
<dbReference type="EMBL" id="QDEB01076838">
    <property type="protein sequence ID" value="RZC34771.1"/>
    <property type="molecule type" value="Genomic_DNA"/>
</dbReference>
<dbReference type="GO" id="GO:0000978">
    <property type="term" value="F:RNA polymerase II cis-regulatory region sequence-specific DNA binding"/>
    <property type="evidence" value="ECO:0007669"/>
    <property type="project" value="TreeGrafter"/>
</dbReference>
<keyword evidence="2" id="KW-0677">Repeat</keyword>
<evidence type="ECO:0000313" key="8">
    <source>
        <dbReference type="Proteomes" id="UP000292052"/>
    </source>
</evidence>
<organism evidence="7 8">
    <name type="scientific">Asbolus verrucosus</name>
    <name type="common">Desert ironclad beetle</name>
    <dbReference type="NCBI Taxonomy" id="1661398"/>
    <lineage>
        <taxon>Eukaryota</taxon>
        <taxon>Metazoa</taxon>
        <taxon>Ecdysozoa</taxon>
        <taxon>Arthropoda</taxon>
        <taxon>Hexapoda</taxon>
        <taxon>Insecta</taxon>
        <taxon>Pterygota</taxon>
        <taxon>Neoptera</taxon>
        <taxon>Endopterygota</taxon>
        <taxon>Coleoptera</taxon>
        <taxon>Polyphaga</taxon>
        <taxon>Cucujiformia</taxon>
        <taxon>Tenebrionidae</taxon>
        <taxon>Pimeliinae</taxon>
        <taxon>Asbolus</taxon>
    </lineage>
</organism>
<feature type="domain" description="C2H2-type" evidence="6">
    <location>
        <begin position="26"/>
        <end position="53"/>
    </location>
</feature>
<dbReference type="GO" id="GO:0008270">
    <property type="term" value="F:zinc ion binding"/>
    <property type="evidence" value="ECO:0007669"/>
    <property type="project" value="UniProtKB-KW"/>
</dbReference>
<dbReference type="Pfam" id="PF00096">
    <property type="entry name" value="zf-C2H2"/>
    <property type="match status" value="2"/>
</dbReference>
<dbReference type="InterPro" id="IPR036236">
    <property type="entry name" value="Znf_C2H2_sf"/>
</dbReference>
<keyword evidence="4" id="KW-0862">Zinc</keyword>
<dbReference type="PANTHER" id="PTHR23235">
    <property type="entry name" value="KRUEPPEL-LIKE TRANSCRIPTION FACTOR"/>
    <property type="match status" value="1"/>
</dbReference>
<dbReference type="SUPFAM" id="SSF57667">
    <property type="entry name" value="beta-beta-alpha zinc fingers"/>
    <property type="match status" value="1"/>
</dbReference>
<keyword evidence="1" id="KW-0479">Metal-binding</keyword>
<dbReference type="GO" id="GO:0000981">
    <property type="term" value="F:DNA-binding transcription factor activity, RNA polymerase II-specific"/>
    <property type="evidence" value="ECO:0007669"/>
    <property type="project" value="TreeGrafter"/>
</dbReference>
<evidence type="ECO:0000313" key="7">
    <source>
        <dbReference type="EMBL" id="RZC34771.1"/>
    </source>
</evidence>
<dbReference type="STRING" id="1661398.A0A482VPB0"/>
<dbReference type="Proteomes" id="UP000292052">
    <property type="component" value="Unassembled WGS sequence"/>
</dbReference>
<evidence type="ECO:0000256" key="1">
    <source>
        <dbReference type="ARBA" id="ARBA00022723"/>
    </source>
</evidence>
<feature type="domain" description="C2H2-type" evidence="6">
    <location>
        <begin position="54"/>
        <end position="83"/>
    </location>
</feature>
<dbReference type="AlphaFoldDB" id="A0A482VPB0"/>
<proteinExistence type="predicted"/>
<dbReference type="FunFam" id="3.30.160.60:FF:003831">
    <property type="match status" value="1"/>
</dbReference>
<evidence type="ECO:0000256" key="4">
    <source>
        <dbReference type="ARBA" id="ARBA00022833"/>
    </source>
</evidence>
<dbReference type="PANTHER" id="PTHR23235:SF120">
    <property type="entry name" value="KRUPPEL-LIKE FACTOR 15"/>
    <property type="match status" value="1"/>
</dbReference>
<keyword evidence="8" id="KW-1185">Reference proteome</keyword>
<dbReference type="SMART" id="SM00355">
    <property type="entry name" value="ZnF_C2H2"/>
    <property type="match status" value="2"/>
</dbReference>
<evidence type="ECO:0000256" key="5">
    <source>
        <dbReference type="PROSITE-ProRule" id="PRU00042"/>
    </source>
</evidence>
<evidence type="ECO:0000256" key="2">
    <source>
        <dbReference type="ARBA" id="ARBA00022737"/>
    </source>
</evidence>
<accession>A0A482VPB0</accession>
<evidence type="ECO:0000259" key="6">
    <source>
        <dbReference type="PROSITE" id="PS50157"/>
    </source>
</evidence>
<keyword evidence="3 5" id="KW-0863">Zinc-finger</keyword>
<reference evidence="7 8" key="1">
    <citation type="submission" date="2017-03" db="EMBL/GenBank/DDBJ databases">
        <title>Genome of the blue death feigning beetle - Asbolus verrucosus.</title>
        <authorList>
            <person name="Rider S.D."/>
        </authorList>
    </citation>
    <scope>NUCLEOTIDE SEQUENCE [LARGE SCALE GENOMIC DNA]</scope>
    <source>
        <strain evidence="7">Butters</strain>
        <tissue evidence="7">Head and leg muscle</tissue>
    </source>
</reference>
<dbReference type="InterPro" id="IPR013087">
    <property type="entry name" value="Znf_C2H2_type"/>
</dbReference>
<gene>
    <name evidence="7" type="ORF">BDFB_001984</name>
</gene>
<protein>
    <submittedName>
        <fullName evidence="7">Zf-H2C2 2 domain containing protein</fullName>
    </submittedName>
</protein>
<sequence length="231" mass="25303">MTQEINVHFTVLQLRHTRVHTGERPYVCNICGRAFTQSNDLALHMRRHTGARPYACGMCPARFIQSGQLKTHRRSTGHWVETQPDLKGGHRVEPVTPVIEPAPIRFKTHGKPKKDDDLEEVKNAKILTHTMGLMAPLNMQGENLMIDSKIVELQNSGLINLVGSGGEIKFKPEISGGYVVSSVKNEIAKSHEESAASSASSAFQHGISSVTYSIVAPVPSSTTFTAADYSN</sequence>
<dbReference type="PROSITE" id="PS00028">
    <property type="entry name" value="ZINC_FINGER_C2H2_1"/>
    <property type="match status" value="2"/>
</dbReference>
<name>A0A482VPB0_ASBVE</name>
<dbReference type="OrthoDB" id="6753010at2759"/>
<comment type="caution">
    <text evidence="7">The sequence shown here is derived from an EMBL/GenBank/DDBJ whole genome shotgun (WGS) entry which is preliminary data.</text>
</comment>
<evidence type="ECO:0000256" key="3">
    <source>
        <dbReference type="ARBA" id="ARBA00022771"/>
    </source>
</evidence>
<dbReference type="FunFam" id="3.30.160.60:FF:000303">
    <property type="entry name" value="Zinc finger protein 41"/>
    <property type="match status" value="1"/>
</dbReference>